<feature type="compositionally biased region" description="Basic and acidic residues" evidence="5">
    <location>
        <begin position="393"/>
        <end position="405"/>
    </location>
</feature>
<dbReference type="SUPFAM" id="SSF57610">
    <property type="entry name" value="Thyroglobulin type-1 domain"/>
    <property type="match status" value="2"/>
</dbReference>
<keyword evidence="3 4" id="KW-1015">Disulfide bond</keyword>
<feature type="disulfide bond" evidence="4">
    <location>
        <begin position="851"/>
        <end position="858"/>
    </location>
</feature>
<evidence type="ECO:0000256" key="2">
    <source>
        <dbReference type="ARBA" id="ARBA00022900"/>
    </source>
</evidence>
<feature type="domain" description="Antistasin-like" evidence="7">
    <location>
        <begin position="462"/>
        <end position="488"/>
    </location>
</feature>
<dbReference type="PROSITE" id="PS51162">
    <property type="entry name" value="THYROGLOBULIN_1_2"/>
    <property type="match status" value="2"/>
</dbReference>
<dbReference type="InterPro" id="IPR000716">
    <property type="entry name" value="Thyroglobulin_1"/>
</dbReference>
<keyword evidence="1" id="KW-0646">Protease inhibitor</keyword>
<dbReference type="GO" id="GO:0004867">
    <property type="term" value="F:serine-type endopeptidase inhibitor activity"/>
    <property type="evidence" value="ECO:0007669"/>
    <property type="project" value="UniProtKB-KW"/>
</dbReference>
<feature type="domain" description="Thyroglobulin type-1" evidence="6">
    <location>
        <begin position="815"/>
        <end position="881"/>
    </location>
</feature>
<evidence type="ECO:0000256" key="3">
    <source>
        <dbReference type="ARBA" id="ARBA00023157"/>
    </source>
</evidence>
<dbReference type="InterPro" id="IPR011061">
    <property type="entry name" value="Hirudin/antistatin"/>
</dbReference>
<keyword evidence="2" id="KW-0722">Serine protease inhibitor</keyword>
<organism evidence="8 9">
    <name type="scientific">Brachionus calyciflorus</name>
    <dbReference type="NCBI Taxonomy" id="104777"/>
    <lineage>
        <taxon>Eukaryota</taxon>
        <taxon>Metazoa</taxon>
        <taxon>Spiralia</taxon>
        <taxon>Gnathifera</taxon>
        <taxon>Rotifera</taxon>
        <taxon>Eurotatoria</taxon>
        <taxon>Monogononta</taxon>
        <taxon>Pseudotrocha</taxon>
        <taxon>Ploima</taxon>
        <taxon>Brachionidae</taxon>
        <taxon>Brachionus</taxon>
    </lineage>
</organism>
<gene>
    <name evidence="8" type="ORF">OXX778_LOCUS8069</name>
</gene>
<evidence type="ECO:0000313" key="9">
    <source>
        <dbReference type="Proteomes" id="UP000663879"/>
    </source>
</evidence>
<comment type="caution">
    <text evidence="4">Lacks conserved residue(s) required for the propagation of feature annotation.</text>
</comment>
<evidence type="ECO:0000256" key="1">
    <source>
        <dbReference type="ARBA" id="ARBA00022690"/>
    </source>
</evidence>
<feature type="region of interest" description="Disordered" evidence="5">
    <location>
        <begin position="393"/>
        <end position="429"/>
    </location>
</feature>
<feature type="domain" description="Thyroglobulin type-1" evidence="6">
    <location>
        <begin position="676"/>
        <end position="732"/>
    </location>
</feature>
<sequence>MRQYKNFIGIFSFLNCLAFAIPSPILVSNLCHLNKASIDLKILKGKWFDLARTTNLYKENTWKNGIAQINLDQETNQIEILYSGVNSSNICQYSNAKYNLTENNTAVDSSNPHQTVQILFQHENIILISFCNDYDATKNTCPIEKLDIFIWSREKTNLSTEIQEELNVLIENNCSGTTKNILYSNFDEKSDCFENVLTAEVDVKLRKNLDEAQIGLKRLLISKNSSNFTSITPSETILPTELDNKEKVNVISIDNFSPNDQEESSNDIEEHLTDNEEIAQVDLEIKFKKGSVVSFENINDETFEEIIHSTTEILETIPSTETIPITTDTQIDETTSQDLTTLDDTSSLPEEYYTFTTEINDLFLKTEENFESENLDFEENVYSSSRMIAKSDKVNKLDEDSNDAEKENEDEQNEDKKIFKKEDIDDEKKEQIEDQEIESTTIESTTVTIETTTSITTTSYPCVEINCPISHCNYGRKKDENGCETCDCLLNPDQSVNECTPPYCHPCFYGSYTDENGCESCACKPRPKPKSIYECPKLECPSCNYGSIKDEYGCETCICIRPNSLDKSYQCPPEPTCPHGACKYGSILNDYGCSTCDCLKSSEPQRDECVRQRCPTPCLHGYFTDADGCETCTCKPDWMAPCYLSQTNCNEECEFGTYLDRNGCPSCECLPNPKLKTNCFDFKLISEHTECDEDGYFKPKQCNEQECRCVSADGFPISDFRTNISESEGMNCECAIALFEASRYKAIGFKLYCSSIGNYETIQCVGASCACVNEHGDPLGPSVPIYQKHLLRCEGVYQRVYEKYLSTLYPTTLVPPLCIFHREKAMEMKSIDRHLSIPECDERGEYLPVQCDRQIKYCWCVNTHNGIELYGTRKVGERPNCSLSSG</sequence>
<dbReference type="Pfam" id="PF02822">
    <property type="entry name" value="Antistasin"/>
    <property type="match status" value="2"/>
</dbReference>
<dbReference type="PROSITE" id="PS51252">
    <property type="entry name" value="ANTISTASIN"/>
    <property type="match status" value="2"/>
</dbReference>
<accession>A0A813V5V2</accession>
<dbReference type="Proteomes" id="UP000663879">
    <property type="component" value="Unassembled WGS sequence"/>
</dbReference>
<dbReference type="SUPFAM" id="SSF50814">
    <property type="entry name" value="Lipocalins"/>
    <property type="match status" value="1"/>
</dbReference>
<evidence type="ECO:0000313" key="8">
    <source>
        <dbReference type="EMBL" id="CAF0833091.1"/>
    </source>
</evidence>
<dbReference type="SUPFAM" id="SSF57262">
    <property type="entry name" value="Leech antihemostatic proteins"/>
    <property type="match status" value="2"/>
</dbReference>
<feature type="domain" description="Antistasin-like" evidence="7">
    <location>
        <begin position="644"/>
        <end position="669"/>
    </location>
</feature>
<dbReference type="Gene3D" id="2.10.22.10">
    <property type="entry name" value="Antistasin, domain 1"/>
    <property type="match status" value="3"/>
</dbReference>
<proteinExistence type="predicted"/>
<dbReference type="InterPro" id="IPR004094">
    <property type="entry name" value="Antistasin-like"/>
</dbReference>
<protein>
    <submittedName>
        <fullName evidence="8">Uncharacterized protein</fullName>
    </submittedName>
</protein>
<dbReference type="Gene3D" id="2.40.128.20">
    <property type="match status" value="1"/>
</dbReference>
<comment type="caution">
    <text evidence="8">The sequence shown here is derived from an EMBL/GenBank/DDBJ whole genome shotgun (WGS) entry which is preliminary data.</text>
</comment>
<keyword evidence="9" id="KW-1185">Reference proteome</keyword>
<dbReference type="CDD" id="cd00191">
    <property type="entry name" value="TY"/>
    <property type="match status" value="1"/>
</dbReference>
<dbReference type="SMART" id="SM00211">
    <property type="entry name" value="TY"/>
    <property type="match status" value="3"/>
</dbReference>
<evidence type="ECO:0000259" key="6">
    <source>
        <dbReference type="PROSITE" id="PS51162"/>
    </source>
</evidence>
<evidence type="ECO:0000256" key="5">
    <source>
        <dbReference type="SAM" id="MobiDB-lite"/>
    </source>
</evidence>
<dbReference type="InterPro" id="IPR012674">
    <property type="entry name" value="Calycin"/>
</dbReference>
<dbReference type="EMBL" id="CAJNOC010001080">
    <property type="protein sequence ID" value="CAF0833091.1"/>
    <property type="molecule type" value="Genomic_DNA"/>
</dbReference>
<dbReference type="InterPro" id="IPR036857">
    <property type="entry name" value="Thyroglobulin_1_sf"/>
</dbReference>
<dbReference type="Pfam" id="PF00086">
    <property type="entry name" value="Thyroglobulin_1"/>
    <property type="match status" value="2"/>
</dbReference>
<dbReference type="OrthoDB" id="10021323at2759"/>
<feature type="compositionally biased region" description="Basic and acidic residues" evidence="5">
    <location>
        <begin position="414"/>
        <end position="429"/>
    </location>
</feature>
<reference evidence="8" key="1">
    <citation type="submission" date="2021-02" db="EMBL/GenBank/DDBJ databases">
        <authorList>
            <person name="Nowell W R."/>
        </authorList>
    </citation>
    <scope>NUCLEOTIDE SEQUENCE</scope>
    <source>
        <strain evidence="8">Ploen Becks lab</strain>
    </source>
</reference>
<dbReference type="AlphaFoldDB" id="A0A813V5V2"/>
<dbReference type="GO" id="GO:0008289">
    <property type="term" value="F:lipid binding"/>
    <property type="evidence" value="ECO:0007669"/>
    <property type="project" value="UniProtKB-KW"/>
</dbReference>
<evidence type="ECO:0000259" key="7">
    <source>
        <dbReference type="PROSITE" id="PS51252"/>
    </source>
</evidence>
<name>A0A813V5V2_9BILA</name>
<evidence type="ECO:0000256" key="4">
    <source>
        <dbReference type="PROSITE-ProRule" id="PRU00500"/>
    </source>
</evidence>
<dbReference type="Gene3D" id="4.10.800.10">
    <property type="entry name" value="Thyroglobulin type-1"/>
    <property type="match status" value="2"/>
</dbReference>